<dbReference type="SUPFAM" id="SSF52540">
    <property type="entry name" value="P-loop containing nucleoside triphosphate hydrolases"/>
    <property type="match status" value="1"/>
</dbReference>
<feature type="domain" description="YhaN AAA" evidence="2">
    <location>
        <begin position="1"/>
        <end position="202"/>
    </location>
</feature>
<gene>
    <name evidence="3" type="ORF">J1C56_27885</name>
</gene>
<dbReference type="AlphaFoldDB" id="A0A9X1AGT4"/>
<dbReference type="PANTHER" id="PTHR41259">
    <property type="entry name" value="DOUBLE-STRAND BREAK REPAIR RAD50 ATPASE, PUTATIVE-RELATED"/>
    <property type="match status" value="1"/>
</dbReference>
<dbReference type="RefSeq" id="WP_214393242.1">
    <property type="nucleotide sequence ID" value="NZ_JAFLWW010000011.1"/>
</dbReference>
<comment type="caution">
    <text evidence="3">The sequence shown here is derived from an EMBL/GenBank/DDBJ whole genome shotgun (WGS) entry which is preliminary data.</text>
</comment>
<dbReference type="Proteomes" id="UP001138921">
    <property type="component" value="Unassembled WGS sequence"/>
</dbReference>
<protein>
    <submittedName>
        <fullName evidence="3">AAA family ATPase</fullName>
    </submittedName>
</protein>
<accession>A0A9X1AGT4</accession>
<name>A0A9X1AGT4_9HYPH</name>
<evidence type="ECO:0000259" key="2">
    <source>
        <dbReference type="Pfam" id="PF13514"/>
    </source>
</evidence>
<reference evidence="3" key="2">
    <citation type="submission" date="2021-03" db="EMBL/GenBank/DDBJ databases">
        <authorList>
            <person name="Artuso I."/>
            <person name="Turrini P."/>
            <person name="Pirolo M."/>
            <person name="Lugli G.A."/>
            <person name="Ventura M."/>
            <person name="Visca P."/>
        </authorList>
    </citation>
    <scope>NUCLEOTIDE SEQUENCE</scope>
    <source>
        <strain evidence="3">LMG 26462</strain>
    </source>
</reference>
<evidence type="ECO:0000313" key="3">
    <source>
        <dbReference type="EMBL" id="MBT1159397.1"/>
    </source>
</evidence>
<sequence>MRLRRLDLVRYGKFTDKTIDFGQRPQQGPDLHIVFGLNEAGKSTALSGYLDLLFGIEERSRYNFLHEYGAMRVGGVLELSGEEQVFARTKQRNNSLFNEVGQPVSEVALSAHLAGLSRDAYTTMFSLDDETLEAGGRAILESRGDLGKLLFTASAGLGHASDTLSALEADADKIHRRQAQNTEIALLKKRLAELKAARDAIDTLASTYESLESERSDAKEQYDRSVAERAALTGRLGTISKLLHAFPMLREIERKKARLAELPDLVAPALKWTGSVAEMIDDDASLRTRQSAIADELERVHGRVRSIQLDEQILTVSERVRAMADAKARYISAGLDLPARKIELQILDNVVASCLSALGRSFETNPEKLLVPAAIVGALRNLLEQRSGVATSLRVARDEASASFDALQAARERVGEEPAVPAPARARVMASLSKARESGHLREIRAARESEDEHAALWEAALRRLHPWAGDARLLSGISVPSASQVSAWKGRSAELAKAKAVLSTRIAEHEDVKTLLSSRIDIFRSSVDVPDDETAAAIRRERDEAWQRHRGELGGETADQFAVALARDDAAGVGRLANAHGLAETRAARRSLAETEAVLTRARAAIDVNRLEHEALVIEMVASASDLLTHRAEISTERLIELIEDLAAARKDALDAWARIDIARRKAERASDDGAVVLLALAGALESVGIAPNAGDSLETAIAIADQFLARQTRMDAERAEAFRTVTAKEEELATRRRAVELAERHEQDWLHAVAETVRGTWLEGSVSIPGLGSVLDQLALLSKSLQDREALQLRVDKMQADRANFIVEVANAAIEVNHSVDDDDPAQLVAALQQRLELADRARENKASLVIELERLKDIRESLEQAAVAHEQKKSEVLEIFAVETLAEVIERDDQLRERDRLGGQVIELEEKLCIELSAENTNHALAALDGLAPEFLEVEKADIERRLADFDVLIEAQLVRLTRAADRLDAIGGDSAVARIDADRRTILLDIEEKAVRFIELKLGVMAATNALRLYRDRHRSSMMARASDAFALMTRGQYVGLTTQPVKGGEVLIALQRDGQSKVADALSKGARFQLYLALRLAGYYEFAQIRPSVPFIADDIMETFDHVRSEEVFRLFGEMAKTGQVIYLTHHQHLCEIAREVVPGVRIHELAS</sequence>
<feature type="coiled-coil region" evidence="1">
    <location>
        <begin position="177"/>
        <end position="228"/>
    </location>
</feature>
<evidence type="ECO:0000313" key="4">
    <source>
        <dbReference type="Proteomes" id="UP001138921"/>
    </source>
</evidence>
<keyword evidence="1" id="KW-0175">Coiled coil</keyword>
<dbReference type="InterPro" id="IPR038734">
    <property type="entry name" value="YhaN_AAA"/>
</dbReference>
<dbReference type="Gene3D" id="3.40.50.300">
    <property type="entry name" value="P-loop containing nucleotide triphosphate hydrolases"/>
    <property type="match status" value="2"/>
</dbReference>
<proteinExistence type="predicted"/>
<dbReference type="EMBL" id="JAFLWW010000011">
    <property type="protein sequence ID" value="MBT1159397.1"/>
    <property type="molecule type" value="Genomic_DNA"/>
</dbReference>
<reference evidence="3" key="1">
    <citation type="journal article" date="2021" name="Microorganisms">
        <title>Phylogenomic Reconstruction and Metabolic Potential of the Genus Aminobacter.</title>
        <authorList>
            <person name="Artuso I."/>
            <person name="Turrini P."/>
            <person name="Pirolo M."/>
            <person name="Lugli G.A."/>
            <person name="Ventura M."/>
            <person name="Visca P."/>
        </authorList>
    </citation>
    <scope>NUCLEOTIDE SEQUENCE</scope>
    <source>
        <strain evidence="3">LMG 26462</strain>
    </source>
</reference>
<dbReference type="InterPro" id="IPR027417">
    <property type="entry name" value="P-loop_NTPase"/>
</dbReference>
<feature type="coiled-coil region" evidence="1">
    <location>
        <begin position="841"/>
        <end position="914"/>
    </location>
</feature>
<keyword evidence="4" id="KW-1185">Reference proteome</keyword>
<dbReference type="PANTHER" id="PTHR41259:SF1">
    <property type="entry name" value="DOUBLE-STRAND BREAK REPAIR RAD50 ATPASE, PUTATIVE-RELATED"/>
    <property type="match status" value="1"/>
</dbReference>
<dbReference type="Pfam" id="PF13514">
    <property type="entry name" value="AAA_27"/>
    <property type="match status" value="1"/>
</dbReference>
<organism evidence="3 4">
    <name type="scientific">Aminobacter anthyllidis</name>
    <dbReference type="NCBI Taxonomy" id="1035067"/>
    <lineage>
        <taxon>Bacteria</taxon>
        <taxon>Pseudomonadati</taxon>
        <taxon>Pseudomonadota</taxon>
        <taxon>Alphaproteobacteria</taxon>
        <taxon>Hyphomicrobiales</taxon>
        <taxon>Phyllobacteriaceae</taxon>
        <taxon>Aminobacter</taxon>
    </lineage>
</organism>
<evidence type="ECO:0000256" key="1">
    <source>
        <dbReference type="SAM" id="Coils"/>
    </source>
</evidence>